<evidence type="ECO:0000259" key="1">
    <source>
        <dbReference type="Pfam" id="PF09722"/>
    </source>
</evidence>
<protein>
    <recommendedName>
        <fullName evidence="1">Antitoxin Xre/MbcA/ParS-like toxin-binding domain-containing protein</fullName>
    </recommendedName>
</protein>
<feature type="domain" description="Antitoxin Xre/MbcA/ParS-like toxin-binding" evidence="1">
    <location>
        <begin position="64"/>
        <end position="102"/>
    </location>
</feature>
<evidence type="ECO:0000313" key="2">
    <source>
        <dbReference type="EMBL" id="RWX51309.1"/>
    </source>
</evidence>
<reference evidence="2 3" key="1">
    <citation type="submission" date="2017-01" db="EMBL/GenBank/DDBJ databases">
        <title>The cable genome- insights into the physiology and evolution of filamentous bacteria capable of sulfide oxidation via long distance electron transfer.</title>
        <authorList>
            <person name="Schreiber L."/>
            <person name="Bjerg J.T."/>
            <person name="Boggild A."/>
            <person name="Van De Vossenberg J."/>
            <person name="Meysman F."/>
            <person name="Nielsen L.P."/>
            <person name="Schramm A."/>
            <person name="Kjeldsen K.U."/>
        </authorList>
    </citation>
    <scope>NUCLEOTIDE SEQUENCE [LARGE SCALE GENOMIC DNA]</scope>
    <source>
        <strain evidence="2">A5</strain>
    </source>
</reference>
<keyword evidence="3" id="KW-1185">Reference proteome</keyword>
<gene>
    <name evidence="2" type="ORF">VU01_11622</name>
</gene>
<sequence>MPKQSLGTSKKMPLENFYEGDQAFIEYSENFIEFWETFKDKVQLLELLGHDLVIARPIAYHLGENYADWLNSSVPALDNATPLDCLKTADGIKRLKTCLRRLPC</sequence>
<organism evidence="2 3">
    <name type="scientific">Candidatus Electrothrix marina</name>
    <dbReference type="NCBI Taxonomy" id="1859130"/>
    <lineage>
        <taxon>Bacteria</taxon>
        <taxon>Pseudomonadati</taxon>
        <taxon>Thermodesulfobacteriota</taxon>
        <taxon>Desulfobulbia</taxon>
        <taxon>Desulfobulbales</taxon>
        <taxon>Desulfobulbaceae</taxon>
        <taxon>Candidatus Electrothrix</taxon>
    </lineage>
</organism>
<accession>A0A444JDZ0</accession>
<evidence type="ECO:0000313" key="3">
    <source>
        <dbReference type="Proteomes" id="UP000288892"/>
    </source>
</evidence>
<dbReference type="AlphaFoldDB" id="A0A444JDZ0"/>
<name>A0A444JDZ0_9BACT</name>
<dbReference type="EMBL" id="MTKS01000162">
    <property type="protein sequence ID" value="RWX51309.1"/>
    <property type="molecule type" value="Genomic_DNA"/>
</dbReference>
<proteinExistence type="predicted"/>
<dbReference type="Proteomes" id="UP000288892">
    <property type="component" value="Unassembled WGS sequence"/>
</dbReference>
<dbReference type="InterPro" id="IPR024467">
    <property type="entry name" value="Xre/MbcA/ParS-like_toxin-bd"/>
</dbReference>
<comment type="caution">
    <text evidence="2">The sequence shown here is derived from an EMBL/GenBank/DDBJ whole genome shotgun (WGS) entry which is preliminary data.</text>
</comment>
<dbReference type="Pfam" id="PF09722">
    <property type="entry name" value="Xre_MbcA_ParS_C"/>
    <property type="match status" value="1"/>
</dbReference>